<proteinExistence type="predicted"/>
<protein>
    <submittedName>
        <fullName evidence="2">Uncharacterized protein</fullName>
    </submittedName>
</protein>
<dbReference type="Proteomes" id="UP000835052">
    <property type="component" value="Unassembled WGS sequence"/>
</dbReference>
<evidence type="ECO:0000313" key="2">
    <source>
        <dbReference type="EMBL" id="CAD6196738.1"/>
    </source>
</evidence>
<gene>
    <name evidence="2" type="ORF">CAUJ_LOCUS12650</name>
</gene>
<feature type="region of interest" description="Disordered" evidence="1">
    <location>
        <begin position="1"/>
        <end position="31"/>
    </location>
</feature>
<name>A0A8S1HRC3_9PELO</name>
<accession>A0A8S1HRC3</accession>
<dbReference type="AlphaFoldDB" id="A0A8S1HRC3"/>
<comment type="caution">
    <text evidence="2">The sequence shown here is derived from an EMBL/GenBank/DDBJ whole genome shotgun (WGS) entry which is preliminary data.</text>
</comment>
<organism evidence="2 3">
    <name type="scientific">Caenorhabditis auriculariae</name>
    <dbReference type="NCBI Taxonomy" id="2777116"/>
    <lineage>
        <taxon>Eukaryota</taxon>
        <taxon>Metazoa</taxon>
        <taxon>Ecdysozoa</taxon>
        <taxon>Nematoda</taxon>
        <taxon>Chromadorea</taxon>
        <taxon>Rhabditida</taxon>
        <taxon>Rhabditina</taxon>
        <taxon>Rhabditomorpha</taxon>
        <taxon>Rhabditoidea</taxon>
        <taxon>Rhabditidae</taxon>
        <taxon>Peloderinae</taxon>
        <taxon>Caenorhabditis</taxon>
    </lineage>
</organism>
<sequence length="212" mass="23973">MKTLTQTVAGDFSEGIPRSATDSDTRSRLGSVQSGIESQGCYFPKFFHTEEAQVEGIGYGCRLDAESGNQVITLEVRWTAPTRESEKEWLRRFPNGIFRKNHISSTKSPGKLSNRSDYSTATEKDMIQVKLSFVGKGRTERSSREIRMDKETRFREIEEMTPRGASIFVTPGFSVDLNKLEKVDNRMSSKWRIGDVASTESPFVHFVVVEND</sequence>
<keyword evidence="3" id="KW-1185">Reference proteome</keyword>
<dbReference type="EMBL" id="CAJGYM010000078">
    <property type="protein sequence ID" value="CAD6196738.1"/>
    <property type="molecule type" value="Genomic_DNA"/>
</dbReference>
<evidence type="ECO:0000256" key="1">
    <source>
        <dbReference type="SAM" id="MobiDB-lite"/>
    </source>
</evidence>
<reference evidence="2" key="1">
    <citation type="submission" date="2020-10" db="EMBL/GenBank/DDBJ databases">
        <authorList>
            <person name="Kikuchi T."/>
        </authorList>
    </citation>
    <scope>NUCLEOTIDE SEQUENCE</scope>
    <source>
        <strain evidence="2">NKZ352</strain>
    </source>
</reference>
<evidence type="ECO:0000313" key="3">
    <source>
        <dbReference type="Proteomes" id="UP000835052"/>
    </source>
</evidence>